<dbReference type="EMBL" id="JACHOB010000001">
    <property type="protein sequence ID" value="MBB4657693.1"/>
    <property type="molecule type" value="Genomic_DNA"/>
</dbReference>
<gene>
    <name evidence="1" type="ORF">GGQ59_000193</name>
</gene>
<organism evidence="1 2">
    <name type="scientific">Parvularcula dongshanensis</name>
    <dbReference type="NCBI Taxonomy" id="1173995"/>
    <lineage>
        <taxon>Bacteria</taxon>
        <taxon>Pseudomonadati</taxon>
        <taxon>Pseudomonadota</taxon>
        <taxon>Alphaproteobacteria</taxon>
        <taxon>Parvularculales</taxon>
        <taxon>Parvularculaceae</taxon>
        <taxon>Parvularcula</taxon>
    </lineage>
</organism>
<evidence type="ECO:0000313" key="1">
    <source>
        <dbReference type="EMBL" id="MBB4657693.1"/>
    </source>
</evidence>
<sequence length="175" mass="19090">MTALRFELRTDTREAHETVDAVFDRFELGDPQGYAAFLRAHHAALTSLPLDPPPYGLPPIRLLPLLEADLAALGDLPPARPLLALPGEAERLGAYYVVAGSRLGGRVLERQWREAGGRGPGAYLSDRETDACWRALLDLLKDRSFPKEKVEAGARAAFDQFRAAGLSEALRVTSA</sequence>
<dbReference type="InterPro" id="IPR016084">
    <property type="entry name" value="Haem_Oase-like_multi-hlx"/>
</dbReference>
<dbReference type="Gene3D" id="1.20.910.10">
    <property type="entry name" value="Heme oxygenase-like"/>
    <property type="match status" value="1"/>
</dbReference>
<proteinExistence type="predicted"/>
<accession>A0A840I093</accession>
<comment type="caution">
    <text evidence="1">The sequence shown here is derived from an EMBL/GenBank/DDBJ whole genome shotgun (WGS) entry which is preliminary data.</text>
</comment>
<evidence type="ECO:0000313" key="2">
    <source>
        <dbReference type="Proteomes" id="UP000563524"/>
    </source>
</evidence>
<dbReference type="RefSeq" id="WP_183814999.1">
    <property type="nucleotide sequence ID" value="NZ_JACHOB010000001.1"/>
</dbReference>
<dbReference type="AlphaFoldDB" id="A0A840I093"/>
<name>A0A840I093_9PROT</name>
<dbReference type="Proteomes" id="UP000563524">
    <property type="component" value="Unassembled WGS sequence"/>
</dbReference>
<dbReference type="SUPFAM" id="SSF48613">
    <property type="entry name" value="Heme oxygenase-like"/>
    <property type="match status" value="1"/>
</dbReference>
<protein>
    <submittedName>
        <fullName evidence="1">Heme oxygenase</fullName>
    </submittedName>
</protein>
<keyword evidence="2" id="KW-1185">Reference proteome</keyword>
<dbReference type="CDD" id="cd19166">
    <property type="entry name" value="HemeO-bac"/>
    <property type="match status" value="1"/>
</dbReference>
<reference evidence="1 2" key="1">
    <citation type="submission" date="2020-08" db="EMBL/GenBank/DDBJ databases">
        <title>Genomic Encyclopedia of Type Strains, Phase IV (KMG-IV): sequencing the most valuable type-strain genomes for metagenomic binning, comparative biology and taxonomic classification.</title>
        <authorList>
            <person name="Goeker M."/>
        </authorList>
    </citation>
    <scope>NUCLEOTIDE SEQUENCE [LARGE SCALE GENOMIC DNA]</scope>
    <source>
        <strain evidence="1 2">DSM 102850</strain>
    </source>
</reference>